<evidence type="ECO:0000256" key="4">
    <source>
        <dbReference type="ARBA" id="ARBA00038168"/>
    </source>
</evidence>
<feature type="non-terminal residue" evidence="7">
    <location>
        <position position="1"/>
    </location>
</feature>
<sequence>RRGTTHSTSTSRCLTHLPIQSFRSFSRQKGARMKESHGGLPLYMRQTKAIINFSTQVFEFASQTLGYRDPCVTTDSCPGRERQKDEESGLNIISLSEVASHDTYNDCWIVLYDKVFDVTKFLLEHPGGEDVIMEYAGRDATIAFRGVGHSVPALQALDEYLEGILPEKERIFSGDGPCQWSTL</sequence>
<reference evidence="7 8" key="1">
    <citation type="journal article" date="2024" name="BMC Genomics">
        <title>Genome assembly of redclaw crayfish (Cherax quadricarinatus) provides insights into its immune adaptation and hypoxia tolerance.</title>
        <authorList>
            <person name="Liu Z."/>
            <person name="Zheng J."/>
            <person name="Li H."/>
            <person name="Fang K."/>
            <person name="Wang S."/>
            <person name="He J."/>
            <person name="Zhou D."/>
            <person name="Weng S."/>
            <person name="Chi M."/>
            <person name="Gu Z."/>
            <person name="He J."/>
            <person name="Li F."/>
            <person name="Wang M."/>
        </authorList>
    </citation>
    <scope>NUCLEOTIDE SEQUENCE [LARGE SCALE GENOMIC DNA]</scope>
    <source>
        <strain evidence="7">ZL_2023a</strain>
    </source>
</reference>
<gene>
    <name evidence="7" type="ORF">OTU49_012738</name>
</gene>
<dbReference type="EMBL" id="JARKIK010000006">
    <property type="protein sequence ID" value="KAK8751046.1"/>
    <property type="molecule type" value="Genomic_DNA"/>
</dbReference>
<dbReference type="Proteomes" id="UP001445076">
    <property type="component" value="Unassembled WGS sequence"/>
</dbReference>
<evidence type="ECO:0000256" key="3">
    <source>
        <dbReference type="ARBA" id="ARBA00023004"/>
    </source>
</evidence>
<keyword evidence="3 5" id="KW-0408">Iron</keyword>
<dbReference type="AlphaFoldDB" id="A0AAW0Y2M8"/>
<dbReference type="SUPFAM" id="SSF55856">
    <property type="entry name" value="Cytochrome b5-like heme/steroid binding domain"/>
    <property type="match status" value="1"/>
</dbReference>
<evidence type="ECO:0000259" key="6">
    <source>
        <dbReference type="PROSITE" id="PS50255"/>
    </source>
</evidence>
<proteinExistence type="inferred from homology"/>
<dbReference type="Pfam" id="PF00173">
    <property type="entry name" value="Cyt-b5"/>
    <property type="match status" value="1"/>
</dbReference>
<dbReference type="PROSITE" id="PS00191">
    <property type="entry name" value="CYTOCHROME_B5_1"/>
    <property type="match status" value="1"/>
</dbReference>
<dbReference type="PANTHER" id="PTHR19359:SF41">
    <property type="entry name" value="GEO08203P1"/>
    <property type="match status" value="1"/>
</dbReference>
<name>A0AAW0Y2M8_CHEQU</name>
<dbReference type="Gene3D" id="3.10.120.10">
    <property type="entry name" value="Cytochrome b5-like heme/steroid binding domain"/>
    <property type="match status" value="1"/>
</dbReference>
<evidence type="ECO:0000256" key="2">
    <source>
        <dbReference type="ARBA" id="ARBA00022723"/>
    </source>
</evidence>
<evidence type="ECO:0000313" key="7">
    <source>
        <dbReference type="EMBL" id="KAK8751046.1"/>
    </source>
</evidence>
<reference evidence="7" key="2">
    <citation type="submission" date="2024-01" db="EMBL/GenBank/DDBJ databases">
        <authorList>
            <person name="He J."/>
            <person name="Wang M."/>
            <person name="Zheng J."/>
            <person name="Liu Z."/>
        </authorList>
    </citation>
    <scope>NUCLEOTIDE SEQUENCE</scope>
    <source>
        <strain evidence="7">ZL_2023a</strain>
        <tissue evidence="7">Muscle</tissue>
    </source>
</reference>
<protein>
    <recommendedName>
        <fullName evidence="6">Cytochrome b5 heme-binding domain-containing protein</fullName>
    </recommendedName>
</protein>
<dbReference type="PRINTS" id="PR00363">
    <property type="entry name" value="CYTOCHROMEB5"/>
</dbReference>
<evidence type="ECO:0000256" key="5">
    <source>
        <dbReference type="RuleBase" id="RU362121"/>
    </source>
</evidence>
<dbReference type="InterPro" id="IPR050668">
    <property type="entry name" value="Cytochrome_b5"/>
</dbReference>
<organism evidence="7 8">
    <name type="scientific">Cherax quadricarinatus</name>
    <name type="common">Australian red claw crayfish</name>
    <dbReference type="NCBI Taxonomy" id="27406"/>
    <lineage>
        <taxon>Eukaryota</taxon>
        <taxon>Metazoa</taxon>
        <taxon>Ecdysozoa</taxon>
        <taxon>Arthropoda</taxon>
        <taxon>Crustacea</taxon>
        <taxon>Multicrustacea</taxon>
        <taxon>Malacostraca</taxon>
        <taxon>Eumalacostraca</taxon>
        <taxon>Eucarida</taxon>
        <taxon>Decapoda</taxon>
        <taxon>Pleocyemata</taxon>
        <taxon>Astacidea</taxon>
        <taxon>Parastacoidea</taxon>
        <taxon>Parastacidae</taxon>
        <taxon>Cherax</taxon>
    </lineage>
</organism>
<dbReference type="SMART" id="SM01117">
    <property type="entry name" value="Cyt-b5"/>
    <property type="match status" value="1"/>
</dbReference>
<dbReference type="EMBL" id="JARKIK010000006">
    <property type="protein sequence ID" value="KAK8751045.1"/>
    <property type="molecule type" value="Genomic_DNA"/>
</dbReference>
<dbReference type="InterPro" id="IPR036400">
    <property type="entry name" value="Cyt_B5-like_heme/steroid_sf"/>
</dbReference>
<comment type="similarity">
    <text evidence="4 5">Belongs to the cytochrome b5 family.</text>
</comment>
<dbReference type="InterPro" id="IPR018506">
    <property type="entry name" value="Cyt_B5_heme-BS"/>
</dbReference>
<dbReference type="GO" id="GO:0016020">
    <property type="term" value="C:membrane"/>
    <property type="evidence" value="ECO:0007669"/>
    <property type="project" value="TreeGrafter"/>
</dbReference>
<accession>A0AAW0Y2M8</accession>
<dbReference type="PANTHER" id="PTHR19359">
    <property type="entry name" value="CYTOCHROME B5"/>
    <property type="match status" value="1"/>
</dbReference>
<keyword evidence="8" id="KW-1185">Reference proteome</keyword>
<dbReference type="PROSITE" id="PS50255">
    <property type="entry name" value="CYTOCHROME_B5_2"/>
    <property type="match status" value="1"/>
</dbReference>
<keyword evidence="2 5" id="KW-0479">Metal-binding</keyword>
<dbReference type="GO" id="GO:0020037">
    <property type="term" value="F:heme binding"/>
    <property type="evidence" value="ECO:0007669"/>
    <property type="project" value="UniProtKB-UniRule"/>
</dbReference>
<dbReference type="InterPro" id="IPR001199">
    <property type="entry name" value="Cyt_B5-like_heme/steroid-bd"/>
</dbReference>
<evidence type="ECO:0000256" key="1">
    <source>
        <dbReference type="ARBA" id="ARBA00022617"/>
    </source>
</evidence>
<comment type="caution">
    <text evidence="7">The sequence shown here is derived from an EMBL/GenBank/DDBJ whole genome shotgun (WGS) entry which is preliminary data.</text>
</comment>
<feature type="domain" description="Cytochrome b5 heme-binding" evidence="6">
    <location>
        <begin position="90"/>
        <end position="166"/>
    </location>
</feature>
<keyword evidence="1 5" id="KW-0349">Heme</keyword>
<dbReference type="GO" id="GO:0046872">
    <property type="term" value="F:metal ion binding"/>
    <property type="evidence" value="ECO:0007669"/>
    <property type="project" value="UniProtKB-UniRule"/>
</dbReference>
<evidence type="ECO:0000313" key="8">
    <source>
        <dbReference type="Proteomes" id="UP001445076"/>
    </source>
</evidence>